<dbReference type="OrthoDB" id="9800808at2"/>
<reference evidence="7 8" key="1">
    <citation type="submission" date="2010-10" db="EMBL/GenBank/DDBJ databases">
        <authorList>
            <consortium name="The Broad Institute Genome Sequencing Platform"/>
            <person name="Ward D."/>
            <person name="Earl A."/>
            <person name="Feldgarden M."/>
            <person name="Young S.K."/>
            <person name="Gargeya S."/>
            <person name="Zeng Q."/>
            <person name="Alvarado L."/>
            <person name="Berlin A."/>
            <person name="Bochicchio J."/>
            <person name="Chapman S.B."/>
            <person name="Chen Z."/>
            <person name="Freedman E."/>
            <person name="Gellesch M."/>
            <person name="Goldberg J."/>
            <person name="Griggs A."/>
            <person name="Gujja S."/>
            <person name="Heilman E."/>
            <person name="Heiman D."/>
            <person name="Howarth C."/>
            <person name="Mehta T."/>
            <person name="Neiman D."/>
            <person name="Pearson M."/>
            <person name="Roberts A."/>
            <person name="Saif S."/>
            <person name="Shea T."/>
            <person name="Shenoy N."/>
            <person name="Sisk P."/>
            <person name="Stolte C."/>
            <person name="Sykes S."/>
            <person name="White J."/>
            <person name="Yandava C."/>
            <person name="Allen-Vercoe E."/>
            <person name="Sibley C."/>
            <person name="Ambrose C.E."/>
            <person name="Strauss J."/>
            <person name="Daigneault M."/>
            <person name="Haas B."/>
            <person name="Nusbaum C."/>
            <person name="Birren B."/>
        </authorList>
    </citation>
    <scope>NUCLEOTIDE SEQUENCE [LARGE SCALE GENOMIC DNA]</scope>
    <source>
        <strain evidence="7 8">3_1_6</strain>
    </source>
</reference>
<evidence type="ECO:0000256" key="2">
    <source>
        <dbReference type="ARBA" id="ARBA00022679"/>
    </source>
</evidence>
<evidence type="ECO:0000256" key="4">
    <source>
        <dbReference type="ARBA" id="ARBA00022777"/>
    </source>
</evidence>
<dbReference type="GO" id="GO:0008478">
    <property type="term" value="F:pyridoxal kinase activity"/>
    <property type="evidence" value="ECO:0007669"/>
    <property type="project" value="UniProtKB-EC"/>
</dbReference>
<dbReference type="Proteomes" id="UP000006034">
    <property type="component" value="Unassembled WGS sequence"/>
</dbReference>
<dbReference type="AlphaFoldDB" id="E5Y829"/>
<evidence type="ECO:0000259" key="6">
    <source>
        <dbReference type="Pfam" id="PF08543"/>
    </source>
</evidence>
<reference evidence="7 8" key="2">
    <citation type="submission" date="2013-04" db="EMBL/GenBank/DDBJ databases">
        <title>The Genome Sequence of Bilophila wadsworthia 3_1_6.</title>
        <authorList>
            <consortium name="The Broad Institute Genomics Platform"/>
            <person name="Earl A."/>
            <person name="Ward D."/>
            <person name="Feldgarden M."/>
            <person name="Gevers D."/>
            <person name="Sibley C."/>
            <person name="Strauss J."/>
            <person name="Allen-Vercoe E."/>
            <person name="Walker B."/>
            <person name="Young S."/>
            <person name="Zeng Q."/>
            <person name="Gargeya S."/>
            <person name="Fitzgerald M."/>
            <person name="Haas B."/>
            <person name="Abouelleil A."/>
            <person name="Allen A.W."/>
            <person name="Alvarado L."/>
            <person name="Arachchi H.M."/>
            <person name="Berlin A.M."/>
            <person name="Chapman S.B."/>
            <person name="Gainer-Dewar J."/>
            <person name="Goldberg J."/>
            <person name="Griggs A."/>
            <person name="Gujja S."/>
            <person name="Hansen M."/>
            <person name="Howarth C."/>
            <person name="Imamovic A."/>
            <person name="Ireland A."/>
            <person name="Larimer J."/>
            <person name="McCowan C."/>
            <person name="Murphy C."/>
            <person name="Pearson M."/>
            <person name="Poon T.W."/>
            <person name="Priest M."/>
            <person name="Roberts A."/>
            <person name="Saif S."/>
            <person name="Shea T."/>
            <person name="Sisk P."/>
            <person name="Sykes S."/>
            <person name="Wortman J."/>
            <person name="Nusbaum C."/>
            <person name="Birren B."/>
        </authorList>
    </citation>
    <scope>NUCLEOTIDE SEQUENCE [LARGE SCALE GENOMIC DNA]</scope>
    <source>
        <strain evidence="7 8">3_1_6</strain>
    </source>
</reference>
<comment type="caution">
    <text evidence="7">The sequence shown here is derived from an EMBL/GenBank/DDBJ whole genome shotgun (WGS) entry which is preliminary data.</text>
</comment>
<dbReference type="InterPro" id="IPR004625">
    <property type="entry name" value="PyrdxlKinase"/>
</dbReference>
<keyword evidence="5" id="KW-0067">ATP-binding</keyword>
<dbReference type="GO" id="GO:0005829">
    <property type="term" value="C:cytosol"/>
    <property type="evidence" value="ECO:0007669"/>
    <property type="project" value="TreeGrafter"/>
</dbReference>
<dbReference type="HOGENOM" id="CLU_046496_2_0_7"/>
<dbReference type="GeneID" id="78085486"/>
<dbReference type="RefSeq" id="WP_005028179.1">
    <property type="nucleotide sequence ID" value="NZ_KE150238.1"/>
</dbReference>
<dbReference type="NCBIfam" id="NF005491">
    <property type="entry name" value="PRK07105.1"/>
    <property type="match status" value="1"/>
</dbReference>
<dbReference type="STRING" id="563192.HMPREF0179_02344"/>
<evidence type="ECO:0000313" key="8">
    <source>
        <dbReference type="Proteomes" id="UP000006034"/>
    </source>
</evidence>
<keyword evidence="3" id="KW-0547">Nucleotide-binding</keyword>
<evidence type="ECO:0000256" key="1">
    <source>
        <dbReference type="ARBA" id="ARBA00012104"/>
    </source>
</evidence>
<dbReference type="GO" id="GO:0005524">
    <property type="term" value="F:ATP binding"/>
    <property type="evidence" value="ECO:0007669"/>
    <property type="project" value="UniProtKB-KW"/>
</dbReference>
<dbReference type="Gene3D" id="3.40.1190.20">
    <property type="match status" value="1"/>
</dbReference>
<protein>
    <recommendedName>
        <fullName evidence="1">pyridoxal kinase</fullName>
        <ecNumber evidence="1">2.7.1.35</ecNumber>
    </recommendedName>
</protein>
<organism evidence="7 8">
    <name type="scientific">Bilophila wadsworthia (strain 3_1_6)</name>
    <dbReference type="NCBI Taxonomy" id="563192"/>
    <lineage>
        <taxon>Bacteria</taxon>
        <taxon>Pseudomonadati</taxon>
        <taxon>Thermodesulfobacteriota</taxon>
        <taxon>Desulfovibrionia</taxon>
        <taxon>Desulfovibrionales</taxon>
        <taxon>Desulfovibrionaceae</taxon>
        <taxon>Bilophila</taxon>
    </lineage>
</organism>
<dbReference type="PANTHER" id="PTHR10534:SF2">
    <property type="entry name" value="PYRIDOXAL KINASE"/>
    <property type="match status" value="1"/>
</dbReference>
<evidence type="ECO:0000256" key="3">
    <source>
        <dbReference type="ARBA" id="ARBA00022741"/>
    </source>
</evidence>
<dbReference type="SUPFAM" id="SSF53613">
    <property type="entry name" value="Ribokinase-like"/>
    <property type="match status" value="1"/>
</dbReference>
<dbReference type="PANTHER" id="PTHR10534">
    <property type="entry name" value="PYRIDOXAL KINASE"/>
    <property type="match status" value="1"/>
</dbReference>
<name>E5Y829_BILW3</name>
<feature type="domain" description="Pyridoxamine kinase/Phosphomethylpyrimidine kinase" evidence="6">
    <location>
        <begin position="78"/>
        <end position="264"/>
    </location>
</feature>
<dbReference type="CDD" id="cd01173">
    <property type="entry name" value="pyridoxal_pyridoxamine_kinase"/>
    <property type="match status" value="1"/>
</dbReference>
<sequence length="308" mass="33369">MRNPVPRIAAIHDMSGFGRTSLTVAIPILSCMGIQVCPMPTAVLSTHTVEFTDYTLCDLTPELGGILDHWERLGLHFDGVYSGFMASPEQMDSAARCIRNCLAPGGLAVVDPVLGDNGILDPTMTPEMVEKMRWLISCADIITPNITEVALLLDEPFTPRISPEEIKGRLRRLSAMGPQTVVATSVPLLEGGRDPGQNTSVIAYERDEDRFWRIDCAYIPAHYPGTGDTFSSVLTGSLIQGDSLSIALDRAVQFVTLGIRATFGQGLPSREGILLERILGSLFAPVSTCKCRIMDGDGCCNPVLPFED</sequence>
<dbReference type="GO" id="GO:0009443">
    <property type="term" value="P:pyridoxal 5'-phosphate salvage"/>
    <property type="evidence" value="ECO:0007669"/>
    <property type="project" value="InterPro"/>
</dbReference>
<gene>
    <name evidence="7" type="ORF">HMPREF0179_02344</name>
</gene>
<evidence type="ECO:0000313" key="7">
    <source>
        <dbReference type="EMBL" id="EFV43836.1"/>
    </source>
</evidence>
<dbReference type="EC" id="2.7.1.35" evidence="1"/>
<accession>E5Y829</accession>
<keyword evidence="4 7" id="KW-0418">Kinase</keyword>
<dbReference type="EMBL" id="ADCP02000001">
    <property type="protein sequence ID" value="EFV43836.1"/>
    <property type="molecule type" value="Genomic_DNA"/>
</dbReference>
<dbReference type="InterPro" id="IPR029056">
    <property type="entry name" value="Ribokinase-like"/>
</dbReference>
<keyword evidence="2" id="KW-0808">Transferase</keyword>
<dbReference type="eggNOG" id="COG2240">
    <property type="taxonomic scope" value="Bacteria"/>
</dbReference>
<dbReference type="Pfam" id="PF08543">
    <property type="entry name" value="Phos_pyr_kin"/>
    <property type="match status" value="1"/>
</dbReference>
<keyword evidence="8" id="KW-1185">Reference proteome</keyword>
<dbReference type="InterPro" id="IPR013749">
    <property type="entry name" value="PM/HMP-P_kinase-1"/>
</dbReference>
<evidence type="ECO:0000256" key="5">
    <source>
        <dbReference type="ARBA" id="ARBA00022840"/>
    </source>
</evidence>
<proteinExistence type="predicted"/>